<dbReference type="PANTHER" id="PTHR28186:SF1">
    <property type="entry name" value="MEIOTICALLY UP-REGULATED GENE 9 PROTEIN"/>
    <property type="match status" value="1"/>
</dbReference>
<dbReference type="Proteomes" id="UP000094801">
    <property type="component" value="Unassembled WGS sequence"/>
</dbReference>
<name>A0A1E4SWK0_9ASCO</name>
<evidence type="ECO:0000313" key="2">
    <source>
        <dbReference type="EMBL" id="ODV83878.1"/>
    </source>
</evidence>
<gene>
    <name evidence="2" type="ORF">CANARDRAFT_181131</name>
</gene>
<feature type="non-terminal residue" evidence="2">
    <location>
        <position position="194"/>
    </location>
</feature>
<reference evidence="3" key="1">
    <citation type="submission" date="2016-04" db="EMBL/GenBank/DDBJ databases">
        <title>Comparative genomics of biotechnologically important yeasts.</title>
        <authorList>
            <consortium name="DOE Joint Genome Institute"/>
            <person name="Riley R."/>
            <person name="Haridas S."/>
            <person name="Wolfe K.H."/>
            <person name="Lopes M.R."/>
            <person name="Hittinger C.T."/>
            <person name="Goker M."/>
            <person name="Salamov A."/>
            <person name="Wisecaver J."/>
            <person name="Long T.M."/>
            <person name="Aerts A.L."/>
            <person name="Barry K."/>
            <person name="Choi C."/>
            <person name="Clum A."/>
            <person name="Coughlan A.Y."/>
            <person name="Deshpande S."/>
            <person name="Douglass A.P."/>
            <person name="Hanson S.J."/>
            <person name="Klenk H.-P."/>
            <person name="Labutti K."/>
            <person name="Lapidus A."/>
            <person name="Lindquist E."/>
            <person name="Lipzen A."/>
            <person name="Meier-Kolthoff J.P."/>
            <person name="Ohm R.A."/>
            <person name="Otillar R.P."/>
            <person name="Pangilinan J."/>
            <person name="Peng Y."/>
            <person name="Rokas A."/>
            <person name="Rosa C.A."/>
            <person name="Scheuner C."/>
            <person name="Sibirny A.A."/>
            <person name="Slot J.C."/>
            <person name="Stielow J.B."/>
            <person name="Sun H."/>
            <person name="Kurtzman C.P."/>
            <person name="Blackwell M."/>
            <person name="Grigoriev I.V."/>
            <person name="Jeffries T.W."/>
        </authorList>
    </citation>
    <scope>NUCLEOTIDE SEQUENCE [LARGE SCALE GENOMIC DNA]</scope>
    <source>
        <strain evidence="3">NRRL YB-2248</strain>
    </source>
</reference>
<dbReference type="AlphaFoldDB" id="A0A1E4SWK0"/>
<feature type="compositionally biased region" description="Basic residues" evidence="1">
    <location>
        <begin position="184"/>
        <end position="194"/>
    </location>
</feature>
<proteinExistence type="predicted"/>
<sequence>MGIFNRKSSNSDDKVHLEITQADEKRLKMRSQNVHDPILNAVNEAQPFEGAANDHQRQSSLGDGILKDIFGTPIVNPDISNPSRARDERPMDTIRSFEYAITGDMVYKQQLETPQLGWRVRNDFPLFSANPYSQQNNQTQQYDEFGQPVYNNYQQQQSAPTHSFGGAGEQGVYKAPPAKETTTKKKKGLFGRKK</sequence>
<dbReference type="Pfam" id="PF10295">
    <property type="entry name" value="DUF2406"/>
    <property type="match status" value="1"/>
</dbReference>
<protein>
    <submittedName>
        <fullName evidence="2">Uncharacterized protein</fullName>
    </submittedName>
</protein>
<organism evidence="2 3">
    <name type="scientific">[Candida] arabinofermentans NRRL YB-2248</name>
    <dbReference type="NCBI Taxonomy" id="983967"/>
    <lineage>
        <taxon>Eukaryota</taxon>
        <taxon>Fungi</taxon>
        <taxon>Dikarya</taxon>
        <taxon>Ascomycota</taxon>
        <taxon>Saccharomycotina</taxon>
        <taxon>Pichiomycetes</taxon>
        <taxon>Pichiales</taxon>
        <taxon>Pichiaceae</taxon>
        <taxon>Ogataea</taxon>
        <taxon>Ogataea/Candida clade</taxon>
    </lineage>
</organism>
<keyword evidence="3" id="KW-1185">Reference proteome</keyword>
<evidence type="ECO:0000256" key="1">
    <source>
        <dbReference type="SAM" id="MobiDB-lite"/>
    </source>
</evidence>
<evidence type="ECO:0000313" key="3">
    <source>
        <dbReference type="Proteomes" id="UP000094801"/>
    </source>
</evidence>
<accession>A0A1E4SWK0</accession>
<dbReference type="EMBL" id="KV453860">
    <property type="protein sequence ID" value="ODV83878.1"/>
    <property type="molecule type" value="Genomic_DNA"/>
</dbReference>
<dbReference type="OrthoDB" id="5330253at2759"/>
<feature type="region of interest" description="Disordered" evidence="1">
    <location>
        <begin position="156"/>
        <end position="194"/>
    </location>
</feature>
<dbReference type="PANTHER" id="PTHR28186">
    <property type="entry name" value="MEIOTICALLY UP-REGULATED GENE 9 PROTEIN"/>
    <property type="match status" value="1"/>
</dbReference>
<dbReference type="InterPro" id="IPR018809">
    <property type="entry name" value="DUF2406"/>
</dbReference>